<dbReference type="HAMAP" id="MF_01914">
    <property type="entry name" value="LPS_assembly_LptA"/>
    <property type="match status" value="1"/>
</dbReference>
<dbReference type="InterPro" id="IPR014340">
    <property type="entry name" value="LptA"/>
</dbReference>
<evidence type="ECO:0000259" key="6">
    <source>
        <dbReference type="PROSITE" id="PS51781"/>
    </source>
</evidence>
<dbReference type="PROSITE" id="PS51781">
    <property type="entry name" value="SH3B"/>
    <property type="match status" value="1"/>
</dbReference>
<dbReference type="GO" id="GO:0001530">
    <property type="term" value="F:lipopolysaccharide binding"/>
    <property type="evidence" value="ECO:0007669"/>
    <property type="project" value="InterPro"/>
</dbReference>
<dbReference type="Gene3D" id="2.60.450.10">
    <property type="entry name" value="Lipopolysaccharide (LPS) transport protein A like domain"/>
    <property type="match status" value="1"/>
</dbReference>
<dbReference type="Pfam" id="PF08239">
    <property type="entry name" value="SH3_3"/>
    <property type="match status" value="1"/>
</dbReference>
<feature type="domain" description="SH3b" evidence="6">
    <location>
        <begin position="199"/>
        <end position="268"/>
    </location>
</feature>
<feature type="region of interest" description="Disordered" evidence="5">
    <location>
        <begin position="167"/>
        <end position="204"/>
    </location>
</feature>
<reference evidence="7 8" key="1">
    <citation type="submission" date="2016-07" db="EMBL/GenBank/DDBJ databases">
        <title>Draft Genome Sequence of Methylophaga muralis Bur 1.</title>
        <authorList>
            <person name="Vasilenko O.V."/>
            <person name="Doronina N.V."/>
            <person name="Shmareva M.N."/>
            <person name="Tarlachkov S.V."/>
            <person name="Mustakhimov I."/>
            <person name="Trotsenko Y.A."/>
        </authorList>
    </citation>
    <scope>NUCLEOTIDE SEQUENCE [LARGE SCALE GENOMIC DNA]</scope>
    <source>
        <strain evidence="7 8">Bur 1</strain>
    </source>
</reference>
<dbReference type="Gene3D" id="2.30.30.40">
    <property type="entry name" value="SH3 Domains"/>
    <property type="match status" value="1"/>
</dbReference>
<feature type="signal peptide" evidence="4">
    <location>
        <begin position="1"/>
        <end position="21"/>
    </location>
</feature>
<keyword evidence="2 4" id="KW-0732">Signal</keyword>
<keyword evidence="3 4" id="KW-0574">Periplasm</keyword>
<protein>
    <recommendedName>
        <fullName evidence="4">Lipopolysaccharide export system protein LptA</fullName>
    </recommendedName>
</protein>
<dbReference type="InterPro" id="IPR003646">
    <property type="entry name" value="SH3-like_bac-type"/>
</dbReference>
<dbReference type="EMBL" id="MCRI01000015">
    <property type="protein sequence ID" value="ODN66687.1"/>
    <property type="molecule type" value="Genomic_DNA"/>
</dbReference>
<evidence type="ECO:0000256" key="5">
    <source>
        <dbReference type="SAM" id="MobiDB-lite"/>
    </source>
</evidence>
<evidence type="ECO:0000256" key="4">
    <source>
        <dbReference type="HAMAP-Rule" id="MF_01914"/>
    </source>
</evidence>
<dbReference type="InterPro" id="IPR052037">
    <property type="entry name" value="LPS_export_LptA"/>
</dbReference>
<gene>
    <name evidence="4 7" type="primary">lptA</name>
    <name evidence="7" type="ORF">A9E74_01638</name>
</gene>
<keyword evidence="1 4" id="KW-0813">Transport</keyword>
<organism evidence="7 8">
    <name type="scientific">Methylophaga muralis</name>
    <dbReference type="NCBI Taxonomy" id="291169"/>
    <lineage>
        <taxon>Bacteria</taxon>
        <taxon>Pseudomonadati</taxon>
        <taxon>Pseudomonadota</taxon>
        <taxon>Gammaproteobacteria</taxon>
        <taxon>Thiotrichales</taxon>
        <taxon>Piscirickettsiaceae</taxon>
        <taxon>Methylophaga</taxon>
    </lineage>
</organism>
<dbReference type="RefSeq" id="WP_069296095.1">
    <property type="nucleotide sequence ID" value="NZ_MCRI01000015.1"/>
</dbReference>
<dbReference type="NCBIfam" id="TIGR03002">
    <property type="entry name" value="outer_YhbN_LptA"/>
    <property type="match status" value="1"/>
</dbReference>
<dbReference type="GO" id="GO:0015920">
    <property type="term" value="P:lipopolysaccharide transport"/>
    <property type="evidence" value="ECO:0007669"/>
    <property type="project" value="UniProtKB-UniRule"/>
</dbReference>
<dbReference type="GO" id="GO:0009279">
    <property type="term" value="C:cell outer membrane"/>
    <property type="evidence" value="ECO:0007669"/>
    <property type="project" value="TreeGrafter"/>
</dbReference>
<evidence type="ECO:0000256" key="1">
    <source>
        <dbReference type="ARBA" id="ARBA00022448"/>
    </source>
</evidence>
<evidence type="ECO:0000256" key="3">
    <source>
        <dbReference type="ARBA" id="ARBA00022764"/>
    </source>
</evidence>
<evidence type="ECO:0000313" key="8">
    <source>
        <dbReference type="Proteomes" id="UP000094379"/>
    </source>
</evidence>
<evidence type="ECO:0000313" key="7">
    <source>
        <dbReference type="EMBL" id="ODN66687.1"/>
    </source>
</evidence>
<feature type="compositionally biased region" description="Polar residues" evidence="5">
    <location>
        <begin position="195"/>
        <end position="204"/>
    </location>
</feature>
<dbReference type="GO" id="GO:0030288">
    <property type="term" value="C:outer membrane-bounded periplasmic space"/>
    <property type="evidence" value="ECO:0007669"/>
    <property type="project" value="TreeGrafter"/>
</dbReference>
<feature type="chain" id="PRO_5009354066" description="Lipopolysaccharide export system protein LptA" evidence="4">
    <location>
        <begin position="22"/>
        <end position="269"/>
    </location>
</feature>
<comment type="subcellular location">
    <subcellularLocation>
        <location evidence="4">Periplasm</location>
    </subcellularLocation>
</comment>
<dbReference type="AlphaFoldDB" id="A0A1E3GRN9"/>
<comment type="subunit">
    <text evidence="4">Component of the lipopolysaccharide transport and assembly complex.</text>
</comment>
<comment type="similarity">
    <text evidence="4">Belongs to the LptA family.</text>
</comment>
<dbReference type="Pfam" id="PF03968">
    <property type="entry name" value="LptD_N"/>
    <property type="match status" value="1"/>
</dbReference>
<dbReference type="PATRIC" id="fig|291169.3.peg.1647"/>
<dbReference type="GO" id="GO:0017089">
    <property type="term" value="F:glycolipid transfer activity"/>
    <property type="evidence" value="ECO:0007669"/>
    <property type="project" value="TreeGrafter"/>
</dbReference>
<dbReference type="PANTHER" id="PTHR36504">
    <property type="entry name" value="LIPOPOLYSACCHARIDE EXPORT SYSTEM PROTEIN LPTA"/>
    <property type="match status" value="1"/>
</dbReference>
<evidence type="ECO:0000256" key="2">
    <source>
        <dbReference type="ARBA" id="ARBA00022729"/>
    </source>
</evidence>
<dbReference type="PANTHER" id="PTHR36504:SF1">
    <property type="entry name" value="LIPOPOLYSACCHARIDE EXPORT SYSTEM PROTEIN LPTA"/>
    <property type="match status" value="1"/>
</dbReference>
<dbReference type="Proteomes" id="UP000094379">
    <property type="component" value="Unassembled WGS sequence"/>
</dbReference>
<keyword evidence="8" id="KW-1185">Reference proteome</keyword>
<comment type="caution">
    <text evidence="7">The sequence shown here is derived from an EMBL/GenBank/DDBJ whole genome shotgun (WGS) entry which is preliminary data.</text>
</comment>
<name>A0A1E3GRN9_9GAMM</name>
<dbReference type="GO" id="GO:0043165">
    <property type="term" value="P:Gram-negative-bacterium-type cell outer membrane assembly"/>
    <property type="evidence" value="ECO:0007669"/>
    <property type="project" value="UniProtKB-UniRule"/>
</dbReference>
<dbReference type="STRING" id="291169.A9E74_01638"/>
<dbReference type="InterPro" id="IPR005653">
    <property type="entry name" value="OstA-like_N"/>
</dbReference>
<sequence precursor="true">MRHLLINLLWVLTAIPSIALALPSDREQPINIEADHAQLDDQTGVTQYKGKAILTQGTLRIEGDVITFFYDENRELEKAIAEGNLATYEQVHKEGDKPVKAKALQMEYHARNQRIYLVGQGYVWQSGDEFRGNHIEYDIDKNIVIANSRPVTVDGQQQSSGRVHITIQPPGQREKNNTKPARPAVQTPEPLTEAPEQQSEMSYPTAVTQTTLNVRTGPGTQYERIGAFVENTEVIVLTRQPEWIQVRGMSGDNAIIGWVSARYLQMNPE</sequence>
<comment type="function">
    <text evidence="4">Involved in the assembly of lipopolysaccharide (LPS). Required for the translocation of LPS from the inner membrane to the outer membrane. May form a bridge between the inner membrane and the outer membrane, via interactions with LptC and LptD, thereby facilitating LPS transfer across the periplasm.</text>
</comment>
<proteinExistence type="inferred from homology"/>
<accession>A0A1E3GRN9</accession>